<comment type="similarity">
    <text evidence="1">Belongs to the helicase family. RecQ subfamily.</text>
</comment>
<accession>A0A7W4XWV0</accession>
<keyword evidence="3" id="KW-0547">Nucleotide-binding</keyword>
<dbReference type="SMART" id="SM00490">
    <property type="entry name" value="HELICc"/>
    <property type="match status" value="1"/>
</dbReference>
<dbReference type="NCBIfam" id="TIGR00614">
    <property type="entry name" value="recQ_fam"/>
    <property type="match status" value="1"/>
</dbReference>
<keyword evidence="5 15" id="KW-0347">Helicase</keyword>
<dbReference type="GO" id="GO:0005524">
    <property type="term" value="F:ATP binding"/>
    <property type="evidence" value="ECO:0007669"/>
    <property type="project" value="UniProtKB-KW"/>
</dbReference>
<dbReference type="InterPro" id="IPR011545">
    <property type="entry name" value="DEAD/DEAH_box_helicase_dom"/>
</dbReference>
<dbReference type="Pfam" id="PF00270">
    <property type="entry name" value="DEAD"/>
    <property type="match status" value="1"/>
</dbReference>
<dbReference type="InterPro" id="IPR027417">
    <property type="entry name" value="P-loop_NTPase"/>
</dbReference>
<dbReference type="SUPFAM" id="SSF52540">
    <property type="entry name" value="P-loop containing nucleoside triphosphate hydrolases"/>
    <property type="match status" value="1"/>
</dbReference>
<dbReference type="GO" id="GO:0046872">
    <property type="term" value="F:metal ion binding"/>
    <property type="evidence" value="ECO:0007669"/>
    <property type="project" value="UniProtKB-KW"/>
</dbReference>
<dbReference type="AlphaFoldDB" id="A0A7W4XWV0"/>
<dbReference type="InterPro" id="IPR001650">
    <property type="entry name" value="Helicase_C-like"/>
</dbReference>
<evidence type="ECO:0000256" key="1">
    <source>
        <dbReference type="ARBA" id="ARBA00005446"/>
    </source>
</evidence>
<feature type="domain" description="Helicase C-terminal" evidence="14">
    <location>
        <begin position="223"/>
        <end position="372"/>
    </location>
</feature>
<evidence type="ECO:0000313" key="15">
    <source>
        <dbReference type="EMBL" id="MBB2900510.1"/>
    </source>
</evidence>
<feature type="domain" description="Helicase ATP-binding" evidence="13">
    <location>
        <begin position="26"/>
        <end position="196"/>
    </location>
</feature>
<gene>
    <name evidence="15" type="ORF">FHR75_001298</name>
</gene>
<dbReference type="GO" id="GO:0006310">
    <property type="term" value="P:DNA recombination"/>
    <property type="evidence" value="ECO:0007669"/>
    <property type="project" value="InterPro"/>
</dbReference>
<evidence type="ECO:0000256" key="6">
    <source>
        <dbReference type="ARBA" id="ARBA00022840"/>
    </source>
</evidence>
<evidence type="ECO:0000256" key="7">
    <source>
        <dbReference type="ARBA" id="ARBA00023125"/>
    </source>
</evidence>
<dbReference type="EMBL" id="JACHVY010000001">
    <property type="protein sequence ID" value="MBB2900510.1"/>
    <property type="molecule type" value="Genomic_DNA"/>
</dbReference>
<sequence length="546" mass="58670">MSDEVRATAQAAFGFEELRPGQEEAMDAVRAGRDVLAVMPTGSGKSAVYQVPAVLQEQPVVVVSPLIALQRDQVDGIREDARRGGAVMLNSALPAAEWQQAREELRAGTVKFVFLAPEQLARDEVVDELARLRPGMLVVDEAHCVSSWGHDFRPLYLRLGAARERLGRPQVVALTATASPQVRHEVVEQLDLQDPLVLVEGFDRPEIDLRVVRCADAGTQRRGVLDAVLEVEGAVLVYVAKRHDAEEIAAQLRAAGREADHYHAGRARADRDRVQHAFLDGTLDVVVATNAFGMGIDKPDVRAVVHAAVPDSPDSYYQEIGRAARDGGTAVATLFYRPEDLGLRTFFSAGVAKVEPLRETVAAVRAHGGAVDAGELRRDLGVTASRLAGSVNLLQEVGALAEDGAGRLVVPEDAPPAARAARAAVEVSEQQRSVERSRLEMMRAYCETAACRRQFLLGYFGEERAEPCGSCDTCRAGSAGERSAGRVPFPVGSTVVHERWGAGQVMHYEADRVTVLFDGVGYRTLALALAVGEGLLRPEAATGSAA</sequence>
<keyword evidence="6" id="KW-0067">ATP-binding</keyword>
<dbReference type="InterPro" id="IPR036388">
    <property type="entry name" value="WH-like_DNA-bd_sf"/>
</dbReference>
<dbReference type="GO" id="GO:0003677">
    <property type="term" value="F:DNA binding"/>
    <property type="evidence" value="ECO:0007669"/>
    <property type="project" value="UniProtKB-KW"/>
</dbReference>
<dbReference type="GO" id="GO:0009378">
    <property type="term" value="F:four-way junction helicase activity"/>
    <property type="evidence" value="ECO:0007669"/>
    <property type="project" value="TreeGrafter"/>
</dbReference>
<dbReference type="GO" id="GO:0006281">
    <property type="term" value="P:DNA repair"/>
    <property type="evidence" value="ECO:0007669"/>
    <property type="project" value="TreeGrafter"/>
</dbReference>
<evidence type="ECO:0000256" key="5">
    <source>
        <dbReference type="ARBA" id="ARBA00022806"/>
    </source>
</evidence>
<evidence type="ECO:0000256" key="2">
    <source>
        <dbReference type="ARBA" id="ARBA00022723"/>
    </source>
</evidence>
<dbReference type="Pfam" id="PF00271">
    <property type="entry name" value="Helicase_C"/>
    <property type="match status" value="1"/>
</dbReference>
<dbReference type="PANTHER" id="PTHR13710">
    <property type="entry name" value="DNA HELICASE RECQ FAMILY MEMBER"/>
    <property type="match status" value="1"/>
</dbReference>
<dbReference type="GO" id="GO:0016787">
    <property type="term" value="F:hydrolase activity"/>
    <property type="evidence" value="ECO:0007669"/>
    <property type="project" value="UniProtKB-KW"/>
</dbReference>
<evidence type="ECO:0000256" key="11">
    <source>
        <dbReference type="ARBA" id="ARBA00044535"/>
    </source>
</evidence>
<keyword evidence="7" id="KW-0238">DNA-binding</keyword>
<evidence type="ECO:0000256" key="4">
    <source>
        <dbReference type="ARBA" id="ARBA00022801"/>
    </source>
</evidence>
<dbReference type="SMART" id="SM00487">
    <property type="entry name" value="DEXDc"/>
    <property type="match status" value="1"/>
</dbReference>
<evidence type="ECO:0000256" key="12">
    <source>
        <dbReference type="ARBA" id="ARBA00044550"/>
    </source>
</evidence>
<dbReference type="InterPro" id="IPR004589">
    <property type="entry name" value="DNA_helicase_ATP-dep_RecQ"/>
</dbReference>
<dbReference type="Gene3D" id="3.40.50.300">
    <property type="entry name" value="P-loop containing nucleotide triphosphate hydrolases"/>
    <property type="match status" value="2"/>
</dbReference>
<dbReference type="GO" id="GO:0043138">
    <property type="term" value="F:3'-5' DNA helicase activity"/>
    <property type="evidence" value="ECO:0007669"/>
    <property type="project" value="UniProtKB-EC"/>
</dbReference>
<dbReference type="InterPro" id="IPR014001">
    <property type="entry name" value="Helicase_ATP-bd"/>
</dbReference>
<organism evidence="15 16">
    <name type="scientific">Kineococcus radiotolerans</name>
    <dbReference type="NCBI Taxonomy" id="131568"/>
    <lineage>
        <taxon>Bacteria</taxon>
        <taxon>Bacillati</taxon>
        <taxon>Actinomycetota</taxon>
        <taxon>Actinomycetes</taxon>
        <taxon>Kineosporiales</taxon>
        <taxon>Kineosporiaceae</taxon>
        <taxon>Kineococcus</taxon>
    </lineage>
</organism>
<proteinExistence type="inferred from homology"/>
<dbReference type="PANTHER" id="PTHR13710:SF105">
    <property type="entry name" value="ATP-DEPENDENT DNA HELICASE Q1"/>
    <property type="match status" value="1"/>
</dbReference>
<dbReference type="Gene3D" id="1.10.10.10">
    <property type="entry name" value="Winged helix-like DNA-binding domain superfamily/Winged helix DNA-binding domain"/>
    <property type="match status" value="1"/>
</dbReference>
<reference evidence="15 16" key="2">
    <citation type="submission" date="2020-08" db="EMBL/GenBank/DDBJ databases">
        <authorList>
            <person name="Partida-Martinez L."/>
            <person name="Huntemann M."/>
            <person name="Clum A."/>
            <person name="Wang J."/>
            <person name="Palaniappan K."/>
            <person name="Ritter S."/>
            <person name="Chen I.-M."/>
            <person name="Stamatis D."/>
            <person name="Reddy T."/>
            <person name="O'Malley R."/>
            <person name="Daum C."/>
            <person name="Shapiro N."/>
            <person name="Ivanova N."/>
            <person name="Kyrpides N."/>
            <person name="Woyke T."/>
        </authorList>
    </citation>
    <scope>NUCLEOTIDE SEQUENCE [LARGE SCALE GENOMIC DNA]</scope>
    <source>
        <strain evidence="15 16">AS2.23</strain>
    </source>
</reference>
<evidence type="ECO:0000313" key="16">
    <source>
        <dbReference type="Proteomes" id="UP000533269"/>
    </source>
</evidence>
<keyword evidence="8" id="KW-0413">Isomerase</keyword>
<dbReference type="CDD" id="cd17920">
    <property type="entry name" value="DEXHc_RecQ"/>
    <property type="match status" value="1"/>
</dbReference>
<dbReference type="Pfam" id="PF16124">
    <property type="entry name" value="RecQ_Zn_bind"/>
    <property type="match status" value="1"/>
</dbReference>
<dbReference type="PROSITE" id="PS51194">
    <property type="entry name" value="HELICASE_CTER"/>
    <property type="match status" value="1"/>
</dbReference>
<name>A0A7W4XWV0_KINRA</name>
<dbReference type="Proteomes" id="UP000533269">
    <property type="component" value="Unassembled WGS sequence"/>
</dbReference>
<dbReference type="RefSeq" id="WP_183390735.1">
    <property type="nucleotide sequence ID" value="NZ_JACHVY010000001.1"/>
</dbReference>
<dbReference type="InterPro" id="IPR032284">
    <property type="entry name" value="RecQ_Zn-bd"/>
</dbReference>
<keyword evidence="2" id="KW-0479">Metal-binding</keyword>
<dbReference type="EC" id="5.6.2.4" evidence="10"/>
<evidence type="ECO:0000259" key="14">
    <source>
        <dbReference type="PROSITE" id="PS51194"/>
    </source>
</evidence>
<dbReference type="GO" id="GO:0030894">
    <property type="term" value="C:replisome"/>
    <property type="evidence" value="ECO:0007669"/>
    <property type="project" value="TreeGrafter"/>
</dbReference>
<evidence type="ECO:0000256" key="3">
    <source>
        <dbReference type="ARBA" id="ARBA00022741"/>
    </source>
</evidence>
<evidence type="ECO:0000256" key="10">
    <source>
        <dbReference type="ARBA" id="ARBA00034808"/>
    </source>
</evidence>
<evidence type="ECO:0000259" key="13">
    <source>
        <dbReference type="PROSITE" id="PS51192"/>
    </source>
</evidence>
<comment type="catalytic activity">
    <reaction evidence="9">
        <text>Couples ATP hydrolysis with the unwinding of duplex DNA by translocating in the 3'-5' direction.</text>
        <dbReference type="EC" id="5.6.2.4"/>
    </reaction>
</comment>
<comment type="caution">
    <text evidence="15">The sequence shown here is derived from an EMBL/GenBank/DDBJ whole genome shotgun (WGS) entry which is preliminary data.</text>
</comment>
<dbReference type="PROSITE" id="PS51192">
    <property type="entry name" value="HELICASE_ATP_BIND_1"/>
    <property type="match status" value="1"/>
</dbReference>
<dbReference type="GO" id="GO:0005737">
    <property type="term" value="C:cytoplasm"/>
    <property type="evidence" value="ECO:0007669"/>
    <property type="project" value="TreeGrafter"/>
</dbReference>
<evidence type="ECO:0000256" key="8">
    <source>
        <dbReference type="ARBA" id="ARBA00023235"/>
    </source>
</evidence>
<protein>
    <recommendedName>
        <fullName evidence="11">ATP-dependent DNA helicase RecQ</fullName>
        <ecNumber evidence="10">5.6.2.4</ecNumber>
    </recommendedName>
    <alternativeName>
        <fullName evidence="12">DNA 3'-5' helicase RecQ</fullName>
    </alternativeName>
</protein>
<keyword evidence="4 15" id="KW-0378">Hydrolase</keyword>
<evidence type="ECO:0000256" key="9">
    <source>
        <dbReference type="ARBA" id="ARBA00034617"/>
    </source>
</evidence>
<dbReference type="GO" id="GO:0043590">
    <property type="term" value="C:bacterial nucleoid"/>
    <property type="evidence" value="ECO:0007669"/>
    <property type="project" value="TreeGrafter"/>
</dbReference>
<reference evidence="15 16" key="1">
    <citation type="submission" date="2020-08" db="EMBL/GenBank/DDBJ databases">
        <title>The Agave Microbiome: Exploring the role of microbial communities in plant adaptations to desert environments.</title>
        <authorList>
            <person name="Partida-Martinez L.P."/>
        </authorList>
    </citation>
    <scope>NUCLEOTIDE SEQUENCE [LARGE SCALE GENOMIC DNA]</scope>
    <source>
        <strain evidence="15 16">AS2.23</strain>
    </source>
</reference>